<evidence type="ECO:0000256" key="1">
    <source>
        <dbReference type="SAM" id="MobiDB-lite"/>
    </source>
</evidence>
<proteinExistence type="predicted"/>
<feature type="region of interest" description="Disordered" evidence="1">
    <location>
        <begin position="27"/>
        <end position="48"/>
    </location>
</feature>
<evidence type="ECO:0000313" key="2">
    <source>
        <dbReference type="EMBL" id="CAH1210986.1"/>
    </source>
</evidence>
<accession>A0ABM9CDG6</accession>
<reference evidence="2" key="1">
    <citation type="submission" date="2022-01" db="EMBL/GenBank/DDBJ databases">
        <authorList>
            <person name="Criscuolo A."/>
        </authorList>
    </citation>
    <scope>NUCLEOTIDE SEQUENCE</scope>
    <source>
        <strain evidence="2">CIP111891</strain>
    </source>
</reference>
<dbReference type="Proteomes" id="UP000838821">
    <property type="component" value="Unassembled WGS sequence"/>
</dbReference>
<sequence>MRSILITVLLMIVVIGIYMDVVGGSTGTRKQVSDSGARISGSIERINP</sequence>
<evidence type="ECO:0000313" key="3">
    <source>
        <dbReference type="Proteomes" id="UP000838821"/>
    </source>
</evidence>
<protein>
    <submittedName>
        <fullName evidence="2">Uncharacterized protein</fullName>
    </submittedName>
</protein>
<dbReference type="EMBL" id="CAKMMW010000010">
    <property type="protein sequence ID" value="CAH1210986.1"/>
    <property type="molecule type" value="Genomic_DNA"/>
</dbReference>
<gene>
    <name evidence="2" type="ORF">PAECIP111891_03650</name>
</gene>
<name>A0ABM9CDG6_9BACL</name>
<organism evidence="2 3">
    <name type="scientific">Paenibacillus allorhizoplanae</name>
    <dbReference type="NCBI Taxonomy" id="2905648"/>
    <lineage>
        <taxon>Bacteria</taxon>
        <taxon>Bacillati</taxon>
        <taxon>Bacillota</taxon>
        <taxon>Bacilli</taxon>
        <taxon>Bacillales</taxon>
        <taxon>Paenibacillaceae</taxon>
        <taxon>Paenibacillus</taxon>
    </lineage>
</organism>
<dbReference type="RefSeq" id="WP_236289341.1">
    <property type="nucleotide sequence ID" value="NZ_CAKMMW010000010.1"/>
</dbReference>
<comment type="caution">
    <text evidence="2">The sequence shown here is derived from an EMBL/GenBank/DDBJ whole genome shotgun (WGS) entry which is preliminary data.</text>
</comment>
<keyword evidence="3" id="KW-1185">Reference proteome</keyword>